<accession>A0A1G5FCV0</accession>
<dbReference type="OrthoDB" id="3182597at2"/>
<keyword evidence="3" id="KW-1185">Reference proteome</keyword>
<reference evidence="3" key="1">
    <citation type="submission" date="2016-10" db="EMBL/GenBank/DDBJ databases">
        <authorList>
            <person name="Varghese N."/>
            <person name="Submissions S."/>
        </authorList>
    </citation>
    <scope>NUCLEOTIDE SEQUENCE [LARGE SCALE GENOMIC DNA]</scope>
    <source>
        <strain evidence="3">XBD2006</strain>
    </source>
</reference>
<name>A0A1G5FCV0_9FIRM</name>
<keyword evidence="2" id="KW-0347">Helicase</keyword>
<evidence type="ECO:0000313" key="2">
    <source>
        <dbReference type="EMBL" id="SCY37007.1"/>
    </source>
</evidence>
<dbReference type="EMBL" id="FMUR01000014">
    <property type="protein sequence ID" value="SCY37007.1"/>
    <property type="molecule type" value="Genomic_DNA"/>
</dbReference>
<proteinExistence type="predicted"/>
<evidence type="ECO:0000256" key="1">
    <source>
        <dbReference type="SAM" id="Phobius"/>
    </source>
</evidence>
<protein>
    <submittedName>
        <fullName evidence="2">Replication restart DNA helicase PriA</fullName>
    </submittedName>
</protein>
<keyword evidence="2" id="KW-0547">Nucleotide-binding</keyword>
<dbReference type="AlphaFoldDB" id="A0A1G5FCV0"/>
<sequence length="351" mass="39759">MALQEYECPACGGAMEFNPKTQKLKCPYCDSEFDVKDYVANHNSNSTGIAAESTSENGVESEPLFIYTCGSCGGEIITTDSLGSTKCPFCSNNVVVKEKFTGEFKPDYIIPFAKTKEDAVSTYKSYVAARKLIPPVFAEQNHIDEIRGIYVPFWLYDATEHFSGEYKATKHRRWSDSKYYYTETKYYSVLREGTESFNQVPVDASKEMPDDLMDSLEPFDRSKMISFNMGYLAGFLANKYNVSSDESISRALSRMENTTTFDFRQTISGYDSLTPVNVSCNTVKSSHKYALYPVYILNTSWNDKNYLFAMNGQTGKFVGKLPFSFTQALKYYIPFALGFTAIAYIALFFFM</sequence>
<keyword evidence="1" id="KW-1133">Transmembrane helix</keyword>
<keyword evidence="2" id="KW-0378">Hydrolase</keyword>
<dbReference type="RefSeq" id="WP_074462832.1">
    <property type="nucleotide sequence ID" value="NZ_FMUR01000014.1"/>
</dbReference>
<dbReference type="Proteomes" id="UP000183047">
    <property type="component" value="Unassembled WGS sequence"/>
</dbReference>
<organism evidence="2 3">
    <name type="scientific">Butyrivibrio hungatei</name>
    <dbReference type="NCBI Taxonomy" id="185008"/>
    <lineage>
        <taxon>Bacteria</taxon>
        <taxon>Bacillati</taxon>
        <taxon>Bacillota</taxon>
        <taxon>Clostridia</taxon>
        <taxon>Lachnospirales</taxon>
        <taxon>Lachnospiraceae</taxon>
        <taxon>Butyrivibrio</taxon>
    </lineage>
</organism>
<gene>
    <name evidence="2" type="ORF">SAMN02910451_02362</name>
</gene>
<evidence type="ECO:0000313" key="3">
    <source>
        <dbReference type="Proteomes" id="UP000183047"/>
    </source>
</evidence>
<keyword evidence="1" id="KW-0472">Membrane</keyword>
<feature type="transmembrane region" description="Helical" evidence="1">
    <location>
        <begin position="331"/>
        <end position="350"/>
    </location>
</feature>
<dbReference type="Gene3D" id="2.20.28.30">
    <property type="entry name" value="RNA polymerase ii, chain L"/>
    <property type="match status" value="2"/>
</dbReference>
<keyword evidence="2" id="KW-0067">ATP-binding</keyword>
<dbReference type="GO" id="GO:0004386">
    <property type="term" value="F:helicase activity"/>
    <property type="evidence" value="ECO:0007669"/>
    <property type="project" value="UniProtKB-KW"/>
</dbReference>
<keyword evidence="1" id="KW-0812">Transmembrane</keyword>